<keyword evidence="1" id="KW-0472">Membrane</keyword>
<reference evidence="2" key="2">
    <citation type="submission" date="2020-05" db="UniProtKB">
        <authorList>
            <consortium name="EnsemblMetazoa"/>
        </authorList>
    </citation>
    <scope>IDENTIFICATION</scope>
    <source>
        <strain evidence="2">Epiroticus2</strain>
    </source>
</reference>
<reference evidence="3" key="1">
    <citation type="submission" date="2013-03" db="EMBL/GenBank/DDBJ databases">
        <title>The Genome Sequence of Anopheles epiroticus epiroticus2.</title>
        <authorList>
            <consortium name="The Broad Institute Genomics Platform"/>
            <person name="Neafsey D.E."/>
            <person name="Howell P."/>
            <person name="Walker B."/>
            <person name="Young S.K."/>
            <person name="Zeng Q."/>
            <person name="Gargeya S."/>
            <person name="Fitzgerald M."/>
            <person name="Haas B."/>
            <person name="Abouelleil A."/>
            <person name="Allen A.W."/>
            <person name="Alvarado L."/>
            <person name="Arachchi H.M."/>
            <person name="Berlin A.M."/>
            <person name="Chapman S.B."/>
            <person name="Gainer-Dewar J."/>
            <person name="Goldberg J."/>
            <person name="Griggs A."/>
            <person name="Gujja S."/>
            <person name="Hansen M."/>
            <person name="Howarth C."/>
            <person name="Imamovic A."/>
            <person name="Ireland A."/>
            <person name="Larimer J."/>
            <person name="McCowan C."/>
            <person name="Murphy C."/>
            <person name="Pearson M."/>
            <person name="Poon T.W."/>
            <person name="Priest M."/>
            <person name="Roberts A."/>
            <person name="Saif S."/>
            <person name="Shea T."/>
            <person name="Sisk P."/>
            <person name="Sykes S."/>
            <person name="Wortman J."/>
            <person name="Nusbaum C."/>
            <person name="Birren B."/>
        </authorList>
    </citation>
    <scope>NUCLEOTIDE SEQUENCE [LARGE SCALE GENOMIC DNA]</scope>
    <source>
        <strain evidence="3">Epiroticus2</strain>
    </source>
</reference>
<proteinExistence type="predicted"/>
<dbReference type="Proteomes" id="UP000075885">
    <property type="component" value="Unassembled WGS sequence"/>
</dbReference>
<keyword evidence="3" id="KW-1185">Reference proteome</keyword>
<evidence type="ECO:0000313" key="2">
    <source>
        <dbReference type="EnsemblMetazoa" id="AEPI010814-PA"/>
    </source>
</evidence>
<dbReference type="VEuPathDB" id="VectorBase:AEPI010814"/>
<sequence length="102" mass="10892">MAELLQRDSLVVGLVAAVVLWVVVSTVGLLRLGSLVDVLVGRAEDIDCFESLVVEVWLAQRSLVRSHRSYSSTAEHLQLGSLAGQSVVVSLAVVLVEVAHSN</sequence>
<keyword evidence="1" id="KW-1133">Transmembrane helix</keyword>
<organism evidence="2 3">
    <name type="scientific">Anopheles epiroticus</name>
    <dbReference type="NCBI Taxonomy" id="199890"/>
    <lineage>
        <taxon>Eukaryota</taxon>
        <taxon>Metazoa</taxon>
        <taxon>Ecdysozoa</taxon>
        <taxon>Arthropoda</taxon>
        <taxon>Hexapoda</taxon>
        <taxon>Insecta</taxon>
        <taxon>Pterygota</taxon>
        <taxon>Neoptera</taxon>
        <taxon>Endopterygota</taxon>
        <taxon>Diptera</taxon>
        <taxon>Nematocera</taxon>
        <taxon>Culicoidea</taxon>
        <taxon>Culicidae</taxon>
        <taxon>Anophelinae</taxon>
        <taxon>Anopheles</taxon>
    </lineage>
</organism>
<protein>
    <submittedName>
        <fullName evidence="2">Uncharacterized protein</fullName>
    </submittedName>
</protein>
<keyword evidence="1" id="KW-0812">Transmembrane</keyword>
<evidence type="ECO:0000256" key="1">
    <source>
        <dbReference type="SAM" id="Phobius"/>
    </source>
</evidence>
<dbReference type="EnsemblMetazoa" id="AEPI010814-RA">
    <property type="protein sequence ID" value="AEPI010814-PA"/>
    <property type="gene ID" value="AEPI010814"/>
</dbReference>
<evidence type="ECO:0000313" key="3">
    <source>
        <dbReference type="Proteomes" id="UP000075885"/>
    </source>
</evidence>
<name>A0A182PV27_9DIPT</name>
<feature type="transmembrane region" description="Helical" evidence="1">
    <location>
        <begin position="12"/>
        <end position="32"/>
    </location>
</feature>
<accession>A0A182PV27</accession>
<dbReference type="AlphaFoldDB" id="A0A182PV27"/>